<dbReference type="EMBL" id="JANCYU010000050">
    <property type="protein sequence ID" value="KAK4527309.1"/>
    <property type="molecule type" value="Genomic_DNA"/>
</dbReference>
<evidence type="ECO:0008006" key="4">
    <source>
        <dbReference type="Google" id="ProtNLM"/>
    </source>
</evidence>
<feature type="compositionally biased region" description="Low complexity" evidence="1">
    <location>
        <begin position="157"/>
        <end position="166"/>
    </location>
</feature>
<dbReference type="InterPro" id="IPR011989">
    <property type="entry name" value="ARM-like"/>
</dbReference>
<proteinExistence type="predicted"/>
<reference evidence="2 3" key="1">
    <citation type="submission" date="2022-07" db="EMBL/GenBank/DDBJ databases">
        <title>Genome-wide signatures of adaptation to extreme environments.</title>
        <authorList>
            <person name="Cho C.H."/>
            <person name="Yoon H.S."/>
        </authorList>
    </citation>
    <scope>NUCLEOTIDE SEQUENCE [LARGE SCALE GENOMIC DNA]</scope>
    <source>
        <strain evidence="2 3">108.79 E11</strain>
    </source>
</reference>
<feature type="compositionally biased region" description="Low complexity" evidence="1">
    <location>
        <begin position="568"/>
        <end position="587"/>
    </location>
</feature>
<evidence type="ECO:0000313" key="3">
    <source>
        <dbReference type="Proteomes" id="UP001300502"/>
    </source>
</evidence>
<feature type="region of interest" description="Disordered" evidence="1">
    <location>
        <begin position="643"/>
        <end position="688"/>
    </location>
</feature>
<evidence type="ECO:0000256" key="1">
    <source>
        <dbReference type="SAM" id="MobiDB-lite"/>
    </source>
</evidence>
<gene>
    <name evidence="2" type="ORF">GAYE_SCF38G5231</name>
</gene>
<feature type="compositionally biased region" description="Basic and acidic residues" evidence="1">
    <location>
        <begin position="592"/>
        <end position="602"/>
    </location>
</feature>
<protein>
    <recommendedName>
        <fullName evidence="4">TOG domain-containing protein</fullName>
    </recommendedName>
</protein>
<dbReference type="SUPFAM" id="SSF48371">
    <property type="entry name" value="ARM repeat"/>
    <property type="match status" value="1"/>
</dbReference>
<sequence>MFRRNSTTNDISTKSQTKTVSSNSAMKAISKFAKRFQRKKQNDNFISVLVASEEDRSEDVAEETTECDDSVVELLSYDDDERSACETENISTSELETNKPQQEIAASTETKEAIYPQGQSTPPSQGDKETQDNSIQSLTITPPSNETRPCVEEEQSVHQQNQQGQVDENETCTKVLASSPHQAESIHLVERKLSNASVSQITNESNRVDNACMEYSCSSGHSEESPDTSHLSEKKAKRRGRKTDLQAETNIDKSHLSRKETQTTDLTKKKSKNAMEAPASPVSFTRYPWEEPGYAEGAGISQTLSEAELTREASDWLTILATLETEWTHRVTVLKRIRWIVVMALKCNCQNVMETFSNASMRNALILQTTDLRSSLVKEAFETIATICEHLGNSKDFFLTSALFLDKAVLSAVVKTTKVIAKPAEDCGKRIVASTAAEAVLPVLCSTIRFGVHPTAREKCTTLVLHILKRGPPLIRNAADISFLIAKGQANETRPKEIQGLQYSISEFTSEDSGLRSLESALASAIGDSHGSTREAGLHCLHEMEKHWPERTQGLVQALDPSLRRRAISSLSSNSSQSTRSSAASSNRVRKSVKEWKADAQKNRKNFEKKNIVSEDPPNVIAEDSIADNTEKLAITAQDSYSVSKGNNSMLENAENGSALEHRSSKKTETSTSADARKVRPRDSLRVR</sequence>
<feature type="compositionally biased region" description="Basic and acidic residues" evidence="1">
    <location>
        <begin position="660"/>
        <end position="688"/>
    </location>
</feature>
<feature type="compositionally biased region" description="Polar residues" evidence="1">
    <location>
        <begin position="132"/>
        <end position="147"/>
    </location>
</feature>
<feature type="region of interest" description="Disordered" evidence="1">
    <location>
        <begin position="568"/>
        <end position="602"/>
    </location>
</feature>
<feature type="region of interest" description="Disordered" evidence="1">
    <location>
        <begin position="1"/>
        <end position="23"/>
    </location>
</feature>
<feature type="region of interest" description="Disordered" evidence="1">
    <location>
        <begin position="77"/>
        <end position="169"/>
    </location>
</feature>
<feature type="compositionally biased region" description="Polar residues" evidence="1">
    <location>
        <begin position="86"/>
        <end position="108"/>
    </location>
</feature>
<dbReference type="Proteomes" id="UP001300502">
    <property type="component" value="Unassembled WGS sequence"/>
</dbReference>
<feature type="region of interest" description="Disordered" evidence="1">
    <location>
        <begin position="216"/>
        <end position="288"/>
    </location>
</feature>
<keyword evidence="3" id="KW-1185">Reference proteome</keyword>
<organism evidence="2 3">
    <name type="scientific">Galdieria yellowstonensis</name>
    <dbReference type="NCBI Taxonomy" id="3028027"/>
    <lineage>
        <taxon>Eukaryota</taxon>
        <taxon>Rhodophyta</taxon>
        <taxon>Bangiophyceae</taxon>
        <taxon>Galdieriales</taxon>
        <taxon>Galdieriaceae</taxon>
        <taxon>Galdieria</taxon>
    </lineage>
</organism>
<comment type="caution">
    <text evidence="2">The sequence shown here is derived from an EMBL/GenBank/DDBJ whole genome shotgun (WGS) entry which is preliminary data.</text>
</comment>
<evidence type="ECO:0000313" key="2">
    <source>
        <dbReference type="EMBL" id="KAK4527309.1"/>
    </source>
</evidence>
<dbReference type="InterPro" id="IPR016024">
    <property type="entry name" value="ARM-type_fold"/>
</dbReference>
<accession>A0AAV9IIZ7</accession>
<dbReference type="Gene3D" id="1.25.10.10">
    <property type="entry name" value="Leucine-rich Repeat Variant"/>
    <property type="match status" value="1"/>
</dbReference>
<feature type="compositionally biased region" description="Basic and acidic residues" evidence="1">
    <location>
        <begin position="242"/>
        <end position="268"/>
    </location>
</feature>
<dbReference type="AlphaFoldDB" id="A0AAV9IIZ7"/>
<name>A0AAV9IIZ7_9RHOD</name>